<organism evidence="2 3">
    <name type="scientific">Gonapodya prolifera (strain JEL478)</name>
    <name type="common">Monoblepharis prolifera</name>
    <dbReference type="NCBI Taxonomy" id="1344416"/>
    <lineage>
        <taxon>Eukaryota</taxon>
        <taxon>Fungi</taxon>
        <taxon>Fungi incertae sedis</taxon>
        <taxon>Chytridiomycota</taxon>
        <taxon>Chytridiomycota incertae sedis</taxon>
        <taxon>Monoblepharidomycetes</taxon>
        <taxon>Monoblepharidales</taxon>
        <taxon>Gonapodyaceae</taxon>
        <taxon>Gonapodya</taxon>
    </lineage>
</organism>
<gene>
    <name evidence="2" type="ORF">M427DRAFT_43758</name>
</gene>
<feature type="region of interest" description="Disordered" evidence="1">
    <location>
        <begin position="275"/>
        <end position="308"/>
    </location>
</feature>
<evidence type="ECO:0000313" key="2">
    <source>
        <dbReference type="EMBL" id="KXS16322.1"/>
    </source>
</evidence>
<accession>A0A139AHM2</accession>
<evidence type="ECO:0000256" key="1">
    <source>
        <dbReference type="SAM" id="MobiDB-lite"/>
    </source>
</evidence>
<sequence>MLLSHPSSAPDSSRFSPASFLPGFPSYPAYPHSFTAGPPSPPASDDEDDCCMVDAQKHFVGGAAHSAPTPAKRKLSFCETVLVLETHSKLDYDRSSCEMSELTQDDIHEVLEMRREFRRQTAAATRMHQEQQAHIARLHLAARAAVAFSQSNSNSAQHQQHQPAFTRAPTSAFPAFSHPDPNGAVGLSSAARRAASFTNAHMYAPSSTDTLSPQARDHLRRYYMLAHQQQHPGSLPAPLGALDAGSVPHIDTSAQRQQHQGIDIRLAAAATKWASAPGPGWFPPSPPSSPDREGETEGECVLQQQQQVQGWQPMQPQHRQMQMQWTGGAWTAC</sequence>
<feature type="compositionally biased region" description="Pro residues" evidence="1">
    <location>
        <begin position="280"/>
        <end position="289"/>
    </location>
</feature>
<name>A0A139AHM2_GONPJ</name>
<protein>
    <submittedName>
        <fullName evidence="2">Uncharacterized protein</fullName>
    </submittedName>
</protein>
<dbReference type="Proteomes" id="UP000070544">
    <property type="component" value="Unassembled WGS sequence"/>
</dbReference>
<evidence type="ECO:0000313" key="3">
    <source>
        <dbReference type="Proteomes" id="UP000070544"/>
    </source>
</evidence>
<dbReference type="EMBL" id="KQ965754">
    <property type="protein sequence ID" value="KXS16322.1"/>
    <property type="molecule type" value="Genomic_DNA"/>
</dbReference>
<keyword evidence="3" id="KW-1185">Reference proteome</keyword>
<dbReference type="AlphaFoldDB" id="A0A139AHM2"/>
<reference evidence="2 3" key="1">
    <citation type="journal article" date="2015" name="Genome Biol. Evol.">
        <title>Phylogenomic analyses indicate that early fungi evolved digesting cell walls of algal ancestors of land plants.</title>
        <authorList>
            <person name="Chang Y."/>
            <person name="Wang S."/>
            <person name="Sekimoto S."/>
            <person name="Aerts A.L."/>
            <person name="Choi C."/>
            <person name="Clum A."/>
            <person name="LaButti K.M."/>
            <person name="Lindquist E.A."/>
            <person name="Yee Ngan C."/>
            <person name="Ohm R.A."/>
            <person name="Salamov A.A."/>
            <person name="Grigoriev I.V."/>
            <person name="Spatafora J.W."/>
            <person name="Berbee M.L."/>
        </authorList>
    </citation>
    <scope>NUCLEOTIDE SEQUENCE [LARGE SCALE GENOMIC DNA]</scope>
    <source>
        <strain evidence="2 3">JEL478</strain>
    </source>
</reference>
<proteinExistence type="predicted"/>